<dbReference type="GO" id="GO:0003352">
    <property type="term" value="P:regulation of cilium movement"/>
    <property type="evidence" value="ECO:0007669"/>
    <property type="project" value="InterPro"/>
</dbReference>
<protein>
    <submittedName>
        <fullName evidence="2">Uncharacterized protein</fullName>
    </submittedName>
</protein>
<name>A0A8S1CXM8_9INSE</name>
<dbReference type="InterPro" id="IPR021298">
    <property type="entry name" value="CFAP298"/>
</dbReference>
<dbReference type="PANTHER" id="PTHR13238">
    <property type="entry name" value="PROTEIN C21ORF59"/>
    <property type="match status" value="1"/>
</dbReference>
<evidence type="ECO:0000313" key="3">
    <source>
        <dbReference type="Proteomes" id="UP000494165"/>
    </source>
</evidence>
<keyword evidence="3" id="KW-1185">Reference proteome</keyword>
<dbReference type="EMBL" id="CADEPI010000101">
    <property type="protein sequence ID" value="CAB3374642.1"/>
    <property type="molecule type" value="Genomic_DNA"/>
</dbReference>
<feature type="region of interest" description="Disordered" evidence="1">
    <location>
        <begin position="133"/>
        <end position="154"/>
    </location>
</feature>
<sequence>MHLRSGCERANGCEFCAASAAARPRPPSLFHPLILTKNDSYVRWHEPFTMVLLHVKKGAESLFLYQTSCEADMKDVYYDVTSIFNGRIRIEQLCHDFEELSKHGPVMPEEMQGLAPGQADDLRLEDEWADKCEASGGWRPNPDPMGRRNGRQPSEQMERVLLDAAAEAKTAISKVQVEAKKALSVPLIAELLHLLRGATLVVYPMGLPPHDPCFLTEQMCDEFASAEILSREGISSGEAMLWFCSRHLSREGAVSKALNSSNEKTKVIVKITGASKGPPSKEVAITEEDQLKMMQHFRHRQDQLQVGPEIPSPPTRLTNRLTN</sequence>
<accession>A0A8S1CXM8</accession>
<evidence type="ECO:0000256" key="1">
    <source>
        <dbReference type="SAM" id="MobiDB-lite"/>
    </source>
</evidence>
<evidence type="ECO:0000313" key="2">
    <source>
        <dbReference type="EMBL" id="CAB3374642.1"/>
    </source>
</evidence>
<organism evidence="2 3">
    <name type="scientific">Cloeon dipterum</name>
    <dbReference type="NCBI Taxonomy" id="197152"/>
    <lineage>
        <taxon>Eukaryota</taxon>
        <taxon>Metazoa</taxon>
        <taxon>Ecdysozoa</taxon>
        <taxon>Arthropoda</taxon>
        <taxon>Hexapoda</taxon>
        <taxon>Insecta</taxon>
        <taxon>Pterygota</taxon>
        <taxon>Palaeoptera</taxon>
        <taxon>Ephemeroptera</taxon>
        <taxon>Pisciforma</taxon>
        <taxon>Baetidae</taxon>
        <taxon>Cloeon</taxon>
    </lineage>
</organism>
<dbReference type="Pfam" id="PF11069">
    <property type="entry name" value="CFAP298"/>
    <property type="match status" value="1"/>
</dbReference>
<gene>
    <name evidence="2" type="ORF">CLODIP_2_CD13505</name>
</gene>
<proteinExistence type="predicted"/>
<dbReference type="Proteomes" id="UP000494165">
    <property type="component" value="Unassembled WGS sequence"/>
</dbReference>
<dbReference type="AlphaFoldDB" id="A0A8S1CXM8"/>
<comment type="caution">
    <text evidence="2">The sequence shown here is derived from an EMBL/GenBank/DDBJ whole genome shotgun (WGS) entry which is preliminary data.</text>
</comment>
<dbReference type="OrthoDB" id="276065at2759"/>
<reference evidence="2 3" key="1">
    <citation type="submission" date="2020-04" db="EMBL/GenBank/DDBJ databases">
        <authorList>
            <person name="Alioto T."/>
            <person name="Alioto T."/>
            <person name="Gomez Garrido J."/>
        </authorList>
    </citation>
    <scope>NUCLEOTIDE SEQUENCE [LARGE SCALE GENOMIC DNA]</scope>
</reference>